<comment type="caution">
    <text evidence="2">The sequence shown here is derived from an EMBL/GenBank/DDBJ whole genome shotgun (WGS) entry which is preliminary data.</text>
</comment>
<gene>
    <name evidence="2" type="ORF">OEIGOIKO_03179</name>
</gene>
<evidence type="ECO:0000313" key="2">
    <source>
        <dbReference type="EMBL" id="GCD35436.1"/>
    </source>
</evidence>
<dbReference type="EMBL" id="BHZC01000001">
    <property type="protein sequence ID" value="GCD35436.1"/>
    <property type="molecule type" value="Genomic_DNA"/>
</dbReference>
<name>A0A7U9KWT9_9ACTN</name>
<sequence>MKALLWLLLAVGLMGNVFVNMMVGDGVKQILLSVACGVVALAAATGLWLSRERRA</sequence>
<keyword evidence="1" id="KW-0812">Transmembrane</keyword>
<dbReference type="GeneID" id="95626882"/>
<evidence type="ECO:0000256" key="1">
    <source>
        <dbReference type="SAM" id="Phobius"/>
    </source>
</evidence>
<feature type="transmembrane region" description="Helical" evidence="1">
    <location>
        <begin position="29"/>
        <end position="49"/>
    </location>
</feature>
<dbReference type="AlphaFoldDB" id="A0A7U9KWT9"/>
<accession>A0A7U9KWT9</accession>
<protein>
    <submittedName>
        <fullName evidence="2">Uncharacterized protein</fullName>
    </submittedName>
</protein>
<keyword evidence="1" id="KW-0472">Membrane</keyword>
<organism evidence="2 3">
    <name type="scientific">Streptomyces chrestomyceticus JCM 4735</name>
    <dbReference type="NCBI Taxonomy" id="1306181"/>
    <lineage>
        <taxon>Bacteria</taxon>
        <taxon>Bacillati</taxon>
        <taxon>Actinomycetota</taxon>
        <taxon>Actinomycetes</taxon>
        <taxon>Kitasatosporales</taxon>
        <taxon>Streptomycetaceae</taxon>
        <taxon>Streptomyces</taxon>
    </lineage>
</organism>
<proteinExistence type="predicted"/>
<evidence type="ECO:0000313" key="3">
    <source>
        <dbReference type="Proteomes" id="UP000287830"/>
    </source>
</evidence>
<reference evidence="2 3" key="1">
    <citation type="submission" date="2018-11" db="EMBL/GenBank/DDBJ databases">
        <title>Whole genome sequence of Streptomyces chrestomyceticus NBRC 13444(T).</title>
        <authorList>
            <person name="Komaki H."/>
            <person name="Tamura T."/>
        </authorList>
    </citation>
    <scope>NUCLEOTIDE SEQUENCE [LARGE SCALE GENOMIC DNA]</scope>
    <source>
        <strain evidence="2 3">NBRC 13444</strain>
    </source>
</reference>
<dbReference type="RefSeq" id="WP_167515114.1">
    <property type="nucleotide sequence ID" value="NZ_BHZC01000001.1"/>
</dbReference>
<dbReference type="Proteomes" id="UP000287830">
    <property type="component" value="Unassembled WGS sequence"/>
</dbReference>
<keyword evidence="1" id="KW-1133">Transmembrane helix</keyword>